<dbReference type="EMBL" id="JTFC01000042">
    <property type="protein sequence ID" value="RUS52465.1"/>
    <property type="molecule type" value="Genomic_DNA"/>
</dbReference>
<name>A0A433RQ08_9BACL</name>
<sequence length="165" mass="19417">MFSVESYVEEVRFNLEEKSNELIESFKGLENVCFPDETAVLFAWAYFSLDDIHLLLEAHEDMFNSVDPVEDDSEYTSSVKLLTNFALYDEDSKNFNEKEEEMFSEFYSDNGLEGITIKEYGHWVKKCFDQAKITFNVPIYFMILDEDEVLNLVTGKWEDQMEIEL</sequence>
<comment type="caution">
    <text evidence="1">The sequence shown here is derived from an EMBL/GenBank/DDBJ whole genome shotgun (WGS) entry which is preliminary data.</text>
</comment>
<evidence type="ECO:0000313" key="2">
    <source>
        <dbReference type="Proteomes" id="UP000288623"/>
    </source>
</evidence>
<dbReference type="RefSeq" id="WP_126991800.1">
    <property type="nucleotide sequence ID" value="NZ_JTFC01000042.1"/>
</dbReference>
<gene>
    <name evidence="1" type="ORF">QI30_17025</name>
</gene>
<protein>
    <submittedName>
        <fullName evidence="1">Uncharacterized protein</fullName>
    </submittedName>
</protein>
<evidence type="ECO:0000313" key="1">
    <source>
        <dbReference type="EMBL" id="RUS52465.1"/>
    </source>
</evidence>
<keyword evidence="2" id="KW-1185">Reference proteome</keyword>
<reference evidence="1 2" key="1">
    <citation type="submission" date="2014-11" db="EMBL/GenBank/DDBJ databases">
        <title>Genome sequence and analysis of novel Kurthia sp.</title>
        <authorList>
            <person name="Lawson J.N."/>
            <person name="Gonzalez J.E."/>
            <person name="Rinauldi L."/>
            <person name="Xuan Z."/>
            <person name="Firman A."/>
            <person name="Shaddox L."/>
            <person name="Trudeau A."/>
            <person name="Shah S."/>
            <person name="Reiman D."/>
        </authorList>
    </citation>
    <scope>NUCLEOTIDE SEQUENCE [LARGE SCALE GENOMIC DNA]</scope>
    <source>
        <strain evidence="1 2">3B1D</strain>
    </source>
</reference>
<dbReference type="Proteomes" id="UP000288623">
    <property type="component" value="Unassembled WGS sequence"/>
</dbReference>
<organism evidence="1 2">
    <name type="scientific">Candidatus Kurthia intestinigallinarum</name>
    <dbReference type="NCBI Taxonomy" id="1562256"/>
    <lineage>
        <taxon>Bacteria</taxon>
        <taxon>Bacillati</taxon>
        <taxon>Bacillota</taxon>
        <taxon>Bacilli</taxon>
        <taxon>Bacillales</taxon>
        <taxon>Caryophanaceae</taxon>
        <taxon>Kurthia</taxon>
    </lineage>
</organism>
<accession>A0A433RQ08</accession>
<proteinExistence type="predicted"/>
<dbReference type="OrthoDB" id="2900654at2"/>
<dbReference type="AlphaFoldDB" id="A0A433RQ08"/>